<proteinExistence type="predicted"/>
<dbReference type="PROSITE" id="PS50943">
    <property type="entry name" value="HTH_CROC1"/>
    <property type="match status" value="1"/>
</dbReference>
<dbReference type="Pfam" id="PF01381">
    <property type="entry name" value="HTH_3"/>
    <property type="match status" value="1"/>
</dbReference>
<dbReference type="EMBL" id="BNJG01000001">
    <property type="protein sequence ID" value="GHO52749.1"/>
    <property type="molecule type" value="Genomic_DNA"/>
</dbReference>
<evidence type="ECO:0000259" key="1">
    <source>
        <dbReference type="PROSITE" id="PS50943"/>
    </source>
</evidence>
<organism evidence="2 3">
    <name type="scientific">Ktedonobacter robiniae</name>
    <dbReference type="NCBI Taxonomy" id="2778365"/>
    <lineage>
        <taxon>Bacteria</taxon>
        <taxon>Bacillati</taxon>
        <taxon>Chloroflexota</taxon>
        <taxon>Ktedonobacteria</taxon>
        <taxon>Ktedonobacterales</taxon>
        <taxon>Ktedonobacteraceae</taxon>
        <taxon>Ktedonobacter</taxon>
    </lineage>
</organism>
<name>A0ABQ3UJ78_9CHLR</name>
<keyword evidence="3" id="KW-1185">Reference proteome</keyword>
<accession>A0ABQ3UJ78</accession>
<feature type="domain" description="HTH cro/C1-type" evidence="1">
    <location>
        <begin position="21"/>
        <end position="75"/>
    </location>
</feature>
<dbReference type="Proteomes" id="UP000654345">
    <property type="component" value="Unassembled WGS sequence"/>
</dbReference>
<evidence type="ECO:0000313" key="2">
    <source>
        <dbReference type="EMBL" id="GHO52749.1"/>
    </source>
</evidence>
<dbReference type="Gene3D" id="1.10.260.40">
    <property type="entry name" value="lambda repressor-like DNA-binding domains"/>
    <property type="match status" value="1"/>
</dbReference>
<sequence>MKTAKDKSLKARGLTRGLTNLRILRQRQGISLSQLANLSGLRRDTITSLETGRVEAQPYHLRMLARVLGVPALELVS</sequence>
<reference evidence="2 3" key="1">
    <citation type="journal article" date="2021" name="Int. J. Syst. Evol. Microbiol.">
        <title>Reticulibacter mediterranei gen. nov., sp. nov., within the new family Reticulibacteraceae fam. nov., and Ktedonospora formicarum gen. nov., sp. nov., Ktedonobacter robiniae sp. nov., Dictyobacter formicarum sp. nov. and Dictyobacter arantiisoli sp. nov., belonging to the class Ktedonobacteria.</title>
        <authorList>
            <person name="Yabe S."/>
            <person name="Zheng Y."/>
            <person name="Wang C.M."/>
            <person name="Sakai Y."/>
            <person name="Abe K."/>
            <person name="Yokota A."/>
            <person name="Donadio S."/>
            <person name="Cavaletti L."/>
            <person name="Monciardini P."/>
        </authorList>
    </citation>
    <scope>NUCLEOTIDE SEQUENCE [LARGE SCALE GENOMIC DNA]</scope>
    <source>
        <strain evidence="2 3">SOSP1-30</strain>
    </source>
</reference>
<dbReference type="InterPro" id="IPR010982">
    <property type="entry name" value="Lambda_DNA-bd_dom_sf"/>
</dbReference>
<dbReference type="CDD" id="cd00093">
    <property type="entry name" value="HTH_XRE"/>
    <property type="match status" value="1"/>
</dbReference>
<gene>
    <name evidence="2" type="ORF">KSB_12240</name>
</gene>
<protein>
    <recommendedName>
        <fullName evidence="1">HTH cro/C1-type domain-containing protein</fullName>
    </recommendedName>
</protein>
<dbReference type="RefSeq" id="WP_201369622.1">
    <property type="nucleotide sequence ID" value="NZ_BNJG01000001.1"/>
</dbReference>
<dbReference type="InterPro" id="IPR001387">
    <property type="entry name" value="Cro/C1-type_HTH"/>
</dbReference>
<comment type="caution">
    <text evidence="2">The sequence shown here is derived from an EMBL/GenBank/DDBJ whole genome shotgun (WGS) entry which is preliminary data.</text>
</comment>
<dbReference type="SMART" id="SM00530">
    <property type="entry name" value="HTH_XRE"/>
    <property type="match status" value="1"/>
</dbReference>
<evidence type="ECO:0000313" key="3">
    <source>
        <dbReference type="Proteomes" id="UP000654345"/>
    </source>
</evidence>
<dbReference type="SUPFAM" id="SSF47413">
    <property type="entry name" value="lambda repressor-like DNA-binding domains"/>
    <property type="match status" value="1"/>
</dbReference>